<feature type="domain" description="Helicase C-terminal" evidence="4">
    <location>
        <begin position="235"/>
        <end position="383"/>
    </location>
</feature>
<sequence length="701" mass="76817">MTSFERLTAAVQYQILNTLGFRELRPVQELTIDAVLDGKNCVVLAPTAGGKTEAAFFPLLSAMEAGDWRPVSVLYLSPIRALLNNQEARIARYAETIGRRVFKWHGDTGAPARRRFIQEPADILLTTPEALEAMLMSPKVPAARLFTGLRAVVIDEIHAFAAGDRGSHLAALLERIARFCRFDVQRVGLSATVGNPEEILRWVRGHSEREGAIVSPPRIGTAPKLALDYVASVPNAAKVIAALHPGKKRLVFVDSRRGAEELGRELLAGGVDAHIVHGSLAPAERRDAERAFQEKQDCVIVSTSALELGIDVGDLDHVLQIDCPATVASFQQRMGRTGRRPGATPNCTFLATKPEAVLQAAALLRLHRRGYVEPVRPSRRAFHIMAHQILALSIQLEGVGARDWFAWLDGATPFAEVTADQRAALVAFMLERGILIGDGGKLSLGPEGERRYGRRNFAELYAVFSTPRLVTVHWGTREIGTVDAEFLESLDTDQRRAAFSLGGRPWQVVRVDWGRGLCGVEPAEHARAARWTGAPGFLGHELVQAMREVLVSDDADPWWSRRAAEVVAGLRAEAMFLRDTPAPVIDGPNEITWWTYVGGRGNMLLARMIEAELGGRCVVRNTSITLKEAVGTSVAALRELVRRMGEEGRPGIADARRFARSCAGRMRLSKFQPCLPEELLEEFLIEALDVAAARVAVDAAR</sequence>
<evidence type="ECO:0000256" key="2">
    <source>
        <dbReference type="ARBA" id="ARBA00022840"/>
    </source>
</evidence>
<dbReference type="PROSITE" id="PS51194">
    <property type="entry name" value="HELICASE_CTER"/>
    <property type="match status" value="1"/>
</dbReference>
<dbReference type="GO" id="GO:0005524">
    <property type="term" value="F:ATP binding"/>
    <property type="evidence" value="ECO:0007669"/>
    <property type="project" value="UniProtKB-KW"/>
</dbReference>
<dbReference type="InterPro" id="IPR014001">
    <property type="entry name" value="Helicase_ATP-bd"/>
</dbReference>
<dbReference type="SUPFAM" id="SSF52540">
    <property type="entry name" value="P-loop containing nucleoside triphosphate hydrolases"/>
    <property type="match status" value="1"/>
</dbReference>
<dbReference type="SMART" id="SM00490">
    <property type="entry name" value="HELICc"/>
    <property type="match status" value="1"/>
</dbReference>
<dbReference type="Proteomes" id="UP000238348">
    <property type="component" value="Chromosome"/>
</dbReference>
<dbReference type="GO" id="GO:0003677">
    <property type="term" value="F:DNA binding"/>
    <property type="evidence" value="ECO:0007669"/>
    <property type="project" value="TreeGrafter"/>
</dbReference>
<dbReference type="PROSITE" id="PS51192">
    <property type="entry name" value="HELICASE_ATP_BIND_1"/>
    <property type="match status" value="1"/>
</dbReference>
<dbReference type="PANTHER" id="PTHR47962">
    <property type="entry name" value="ATP-DEPENDENT HELICASE LHR-RELATED-RELATED"/>
    <property type="match status" value="1"/>
</dbReference>
<keyword evidence="1" id="KW-0547">Nucleotide-binding</keyword>
<evidence type="ECO:0000259" key="3">
    <source>
        <dbReference type="PROSITE" id="PS51192"/>
    </source>
</evidence>
<proteinExistence type="predicted"/>
<dbReference type="GO" id="GO:0016887">
    <property type="term" value="F:ATP hydrolysis activity"/>
    <property type="evidence" value="ECO:0007669"/>
    <property type="project" value="TreeGrafter"/>
</dbReference>
<dbReference type="InterPro" id="IPR027417">
    <property type="entry name" value="P-loop_NTPase"/>
</dbReference>
<evidence type="ECO:0000313" key="6">
    <source>
        <dbReference type="Proteomes" id="UP000238348"/>
    </source>
</evidence>
<reference evidence="5 6" key="1">
    <citation type="submission" date="2015-09" db="EMBL/GenBank/DDBJ databases">
        <title>Sorangium comparison.</title>
        <authorList>
            <person name="Zaburannyi N."/>
            <person name="Bunk B."/>
            <person name="Overmann J."/>
            <person name="Mueller R."/>
        </authorList>
    </citation>
    <scope>NUCLEOTIDE SEQUENCE [LARGE SCALE GENOMIC DNA]</scope>
    <source>
        <strain evidence="5 6">So ce26</strain>
    </source>
</reference>
<name>A0A2L0ESH8_SORCE</name>
<keyword evidence="2" id="KW-0067">ATP-binding</keyword>
<dbReference type="AlphaFoldDB" id="A0A2L0ESH8"/>
<dbReference type="OrthoDB" id="9815222at2"/>
<evidence type="ECO:0000259" key="4">
    <source>
        <dbReference type="PROSITE" id="PS51194"/>
    </source>
</evidence>
<dbReference type="SMART" id="SM00487">
    <property type="entry name" value="DEXDc"/>
    <property type="match status" value="1"/>
</dbReference>
<dbReference type="Gene3D" id="3.40.50.300">
    <property type="entry name" value="P-loop containing nucleotide triphosphate hydrolases"/>
    <property type="match status" value="2"/>
</dbReference>
<keyword evidence="5" id="KW-0378">Hydrolase</keyword>
<protein>
    <submittedName>
        <fullName evidence="5">ATP-dependent helicase</fullName>
    </submittedName>
</protein>
<dbReference type="InterPro" id="IPR001650">
    <property type="entry name" value="Helicase_C-like"/>
</dbReference>
<evidence type="ECO:0000313" key="5">
    <source>
        <dbReference type="EMBL" id="AUX42278.1"/>
    </source>
</evidence>
<dbReference type="Pfam" id="PF00270">
    <property type="entry name" value="DEAD"/>
    <property type="match status" value="1"/>
</dbReference>
<dbReference type="InterPro" id="IPR011545">
    <property type="entry name" value="DEAD/DEAH_box_helicase_dom"/>
</dbReference>
<dbReference type="RefSeq" id="WP_104981116.1">
    <property type="nucleotide sequence ID" value="NZ_CP012673.1"/>
</dbReference>
<dbReference type="PANTHER" id="PTHR47962:SF5">
    <property type="entry name" value="ATP-DEPENDENT HELICASE LHR-RELATED"/>
    <property type="match status" value="1"/>
</dbReference>
<feature type="domain" description="Helicase ATP-binding" evidence="3">
    <location>
        <begin position="32"/>
        <end position="211"/>
    </location>
</feature>
<keyword evidence="5" id="KW-0347">Helicase</keyword>
<organism evidence="5 6">
    <name type="scientific">Sorangium cellulosum</name>
    <name type="common">Polyangium cellulosum</name>
    <dbReference type="NCBI Taxonomy" id="56"/>
    <lineage>
        <taxon>Bacteria</taxon>
        <taxon>Pseudomonadati</taxon>
        <taxon>Myxococcota</taxon>
        <taxon>Polyangia</taxon>
        <taxon>Polyangiales</taxon>
        <taxon>Polyangiaceae</taxon>
        <taxon>Sorangium</taxon>
    </lineage>
</organism>
<dbReference type="InterPro" id="IPR052511">
    <property type="entry name" value="ATP-dep_Helicase"/>
</dbReference>
<gene>
    <name evidence="5" type="ORF">SOCE26_037080</name>
</gene>
<evidence type="ECO:0000256" key="1">
    <source>
        <dbReference type="ARBA" id="ARBA00022741"/>
    </source>
</evidence>
<dbReference type="Pfam" id="PF00271">
    <property type="entry name" value="Helicase_C"/>
    <property type="match status" value="1"/>
</dbReference>
<accession>A0A2L0ESH8</accession>
<dbReference type="EMBL" id="CP012673">
    <property type="protein sequence ID" value="AUX42278.1"/>
    <property type="molecule type" value="Genomic_DNA"/>
</dbReference>
<dbReference type="GO" id="GO:0004386">
    <property type="term" value="F:helicase activity"/>
    <property type="evidence" value="ECO:0007669"/>
    <property type="project" value="UniProtKB-KW"/>
</dbReference>